<evidence type="ECO:0000313" key="4">
    <source>
        <dbReference type="Proteomes" id="UP000823521"/>
    </source>
</evidence>
<reference evidence="3 4" key="1">
    <citation type="submission" date="2019-12" db="EMBL/GenBank/DDBJ databases">
        <title>Whole genome sequencing of endophytic Actinobacterium Micromonospora sp. MPMI6T.</title>
        <authorList>
            <person name="Evv R."/>
            <person name="Podile A.R."/>
        </authorList>
    </citation>
    <scope>NUCLEOTIDE SEQUENCE [LARGE SCALE GENOMIC DNA]</scope>
    <source>
        <strain evidence="3 4">MPMI6</strain>
    </source>
</reference>
<keyword evidence="4" id="KW-1185">Reference proteome</keyword>
<feature type="transmembrane region" description="Helical" evidence="2">
    <location>
        <begin position="68"/>
        <end position="90"/>
    </location>
</feature>
<evidence type="ECO:0000256" key="2">
    <source>
        <dbReference type="SAM" id="Phobius"/>
    </source>
</evidence>
<comment type="caution">
    <text evidence="3">The sequence shown here is derived from an EMBL/GenBank/DDBJ whole genome shotgun (WGS) entry which is preliminary data.</text>
</comment>
<protein>
    <submittedName>
        <fullName evidence="3">Uncharacterized protein</fullName>
    </submittedName>
</protein>
<feature type="compositionally biased region" description="Low complexity" evidence="1">
    <location>
        <begin position="99"/>
        <end position="111"/>
    </location>
</feature>
<organism evidence="3 4">
    <name type="scientific">Micromonospora echinofusca</name>
    <dbReference type="NCBI Taxonomy" id="47858"/>
    <lineage>
        <taxon>Bacteria</taxon>
        <taxon>Bacillati</taxon>
        <taxon>Actinomycetota</taxon>
        <taxon>Actinomycetes</taxon>
        <taxon>Micromonosporales</taxon>
        <taxon>Micromonosporaceae</taxon>
        <taxon>Micromonospora</taxon>
    </lineage>
</organism>
<gene>
    <name evidence="3" type="ORF">GSF22_24060</name>
</gene>
<dbReference type="Proteomes" id="UP000823521">
    <property type="component" value="Unassembled WGS sequence"/>
</dbReference>
<proteinExistence type="predicted"/>
<dbReference type="RefSeq" id="WP_208816025.1">
    <property type="nucleotide sequence ID" value="NZ_WVUH01000256.1"/>
</dbReference>
<evidence type="ECO:0000256" key="1">
    <source>
        <dbReference type="SAM" id="MobiDB-lite"/>
    </source>
</evidence>
<keyword evidence="2" id="KW-0812">Transmembrane</keyword>
<feature type="compositionally biased region" description="Pro residues" evidence="1">
    <location>
        <begin position="135"/>
        <end position="147"/>
    </location>
</feature>
<accession>A0ABS3VWY6</accession>
<keyword evidence="2" id="KW-1133">Transmembrane helix</keyword>
<dbReference type="EMBL" id="WVUH01000256">
    <property type="protein sequence ID" value="MBO4209050.1"/>
    <property type="molecule type" value="Genomic_DNA"/>
</dbReference>
<evidence type="ECO:0000313" key="3">
    <source>
        <dbReference type="EMBL" id="MBO4209050.1"/>
    </source>
</evidence>
<feature type="region of interest" description="Disordered" evidence="1">
    <location>
        <begin position="93"/>
        <end position="158"/>
    </location>
</feature>
<keyword evidence="2" id="KW-0472">Membrane</keyword>
<name>A0ABS3VWY6_MICEH</name>
<sequence length="196" mass="19922">MTGQQNPPTEMIVEAARRAVVRLAPEETEVFDQVADEWRRRQSTGPARWSAPGGSVGFGVDATLLSEVALQTVAAAVGEVLVLTATAAGVRWRRRRRAATPPAVEAAGPTEMAAGPTEADAGPTEADAEQADPGPADPGPTGPPPVSGPAGTLTPAQARHLRDACQRHALALGLSPESAALLADAAVGATVTTAES</sequence>